<evidence type="ECO:0000256" key="1">
    <source>
        <dbReference type="SAM" id="Coils"/>
    </source>
</evidence>
<organism evidence="3 4">
    <name type="scientific">Lentinula aciculospora</name>
    <dbReference type="NCBI Taxonomy" id="153920"/>
    <lineage>
        <taxon>Eukaryota</taxon>
        <taxon>Fungi</taxon>
        <taxon>Dikarya</taxon>
        <taxon>Basidiomycota</taxon>
        <taxon>Agaricomycotina</taxon>
        <taxon>Agaricomycetes</taxon>
        <taxon>Agaricomycetidae</taxon>
        <taxon>Agaricales</taxon>
        <taxon>Marasmiineae</taxon>
        <taxon>Omphalotaceae</taxon>
        <taxon>Lentinula</taxon>
    </lineage>
</organism>
<sequence>MSSKRLRITEDNWDLFGSHTHILSPSHAQNKPQPPGNYQTTQLNGSLKHHLNPVREAVLNSPTMKGPRTSLSVTRQVTHLPMPDSKFRQSFSQTSSVSHPSHPAPGPSPSFEISDPVEDLRERLTQLDDQKLSPEHEVNRLRLKELELSENLKKKEEMNEKLKQKNAALETSNIAMLAHLQDSKDIILHLKWQNNKNFKDLQEKRNQMVELEGVVATVDAAKDAMEKNLHKKESSLRHLSKEFLVQANINLHLSGECKRIEDEVENLRRENNIFRADLNRKMVLIPKRTPRDPTTEI</sequence>
<dbReference type="AlphaFoldDB" id="A0A9W9ATV8"/>
<keyword evidence="4" id="KW-1185">Reference proteome</keyword>
<evidence type="ECO:0000256" key="2">
    <source>
        <dbReference type="SAM" id="MobiDB-lite"/>
    </source>
</evidence>
<comment type="caution">
    <text evidence="3">The sequence shown here is derived from an EMBL/GenBank/DDBJ whole genome shotgun (WGS) entry which is preliminary data.</text>
</comment>
<feature type="coiled-coil region" evidence="1">
    <location>
        <begin position="138"/>
        <end position="175"/>
    </location>
</feature>
<dbReference type="EMBL" id="JAOTPV010000001">
    <property type="protein sequence ID" value="KAJ4490410.1"/>
    <property type="molecule type" value="Genomic_DNA"/>
</dbReference>
<proteinExistence type="predicted"/>
<evidence type="ECO:0000313" key="4">
    <source>
        <dbReference type="Proteomes" id="UP001150266"/>
    </source>
</evidence>
<accession>A0A9W9ATV8</accession>
<name>A0A9W9ATV8_9AGAR</name>
<feature type="region of interest" description="Disordered" evidence="2">
    <location>
        <begin position="60"/>
        <end position="112"/>
    </location>
</feature>
<gene>
    <name evidence="3" type="ORF">J3R30DRAFT_3421395</name>
</gene>
<dbReference type="Proteomes" id="UP001150266">
    <property type="component" value="Unassembled WGS sequence"/>
</dbReference>
<reference evidence="3" key="1">
    <citation type="submission" date="2022-08" db="EMBL/GenBank/DDBJ databases">
        <title>A Global Phylogenomic Analysis of the Shiitake Genus Lentinula.</title>
        <authorList>
            <consortium name="DOE Joint Genome Institute"/>
            <person name="Sierra-Patev S."/>
            <person name="Min B."/>
            <person name="Naranjo-Ortiz M."/>
            <person name="Looney B."/>
            <person name="Konkel Z."/>
            <person name="Slot J.C."/>
            <person name="Sakamoto Y."/>
            <person name="Steenwyk J.L."/>
            <person name="Rokas A."/>
            <person name="Carro J."/>
            <person name="Camarero S."/>
            <person name="Ferreira P."/>
            <person name="Molpeceres G."/>
            <person name="Ruiz-Duenas F.J."/>
            <person name="Serrano A."/>
            <person name="Henrissat B."/>
            <person name="Drula E."/>
            <person name="Hughes K.W."/>
            <person name="Mata J.L."/>
            <person name="Ishikawa N.K."/>
            <person name="Vargas-Isla R."/>
            <person name="Ushijima S."/>
            <person name="Smith C.A."/>
            <person name="Ahrendt S."/>
            <person name="Andreopoulos W."/>
            <person name="He G."/>
            <person name="Labutti K."/>
            <person name="Lipzen A."/>
            <person name="Ng V."/>
            <person name="Riley R."/>
            <person name="Sandor L."/>
            <person name="Barry K."/>
            <person name="Martinez A.T."/>
            <person name="Xiao Y."/>
            <person name="Gibbons J.G."/>
            <person name="Terashima K."/>
            <person name="Grigoriev I.V."/>
            <person name="Hibbett D.S."/>
        </authorList>
    </citation>
    <scope>NUCLEOTIDE SEQUENCE</scope>
    <source>
        <strain evidence="3">JLM2183</strain>
    </source>
</reference>
<protein>
    <submittedName>
        <fullName evidence="3">Uncharacterized protein</fullName>
    </submittedName>
</protein>
<evidence type="ECO:0000313" key="3">
    <source>
        <dbReference type="EMBL" id="KAJ4490410.1"/>
    </source>
</evidence>
<feature type="coiled-coil region" evidence="1">
    <location>
        <begin position="222"/>
        <end position="277"/>
    </location>
</feature>
<feature type="region of interest" description="Disordered" evidence="2">
    <location>
        <begin position="22"/>
        <end position="42"/>
    </location>
</feature>
<keyword evidence="1" id="KW-0175">Coiled coil</keyword>